<keyword evidence="15" id="KW-1185">Reference proteome</keyword>
<evidence type="ECO:0000259" key="13">
    <source>
        <dbReference type="SMART" id="SM01016"/>
    </source>
</evidence>
<dbReference type="SMART" id="SM00836">
    <property type="entry name" value="DALR_1"/>
    <property type="match status" value="1"/>
</dbReference>
<feature type="domain" description="Arginyl tRNA synthetase N-terminal" evidence="13">
    <location>
        <begin position="5"/>
        <end position="94"/>
    </location>
</feature>
<dbReference type="NCBIfam" id="TIGR00456">
    <property type="entry name" value="argS"/>
    <property type="match status" value="1"/>
</dbReference>
<evidence type="ECO:0000256" key="2">
    <source>
        <dbReference type="ARBA" id="ARBA00022490"/>
    </source>
</evidence>
<dbReference type="Pfam" id="PF05746">
    <property type="entry name" value="DALR_1"/>
    <property type="match status" value="1"/>
</dbReference>
<dbReference type="SUPFAM" id="SSF55190">
    <property type="entry name" value="Arginyl-tRNA synthetase (ArgRS), N-terminal 'additional' domain"/>
    <property type="match status" value="1"/>
</dbReference>
<evidence type="ECO:0000256" key="6">
    <source>
        <dbReference type="ARBA" id="ARBA00022917"/>
    </source>
</evidence>
<dbReference type="InterPro" id="IPR001412">
    <property type="entry name" value="aa-tRNA-synth_I_CS"/>
</dbReference>
<evidence type="ECO:0000256" key="1">
    <source>
        <dbReference type="ARBA" id="ARBA00005594"/>
    </source>
</evidence>
<organism evidence="14 15">
    <name type="scientific">Roseibium polysiphoniae</name>
    <dbReference type="NCBI Taxonomy" id="2571221"/>
    <lineage>
        <taxon>Bacteria</taxon>
        <taxon>Pseudomonadati</taxon>
        <taxon>Pseudomonadota</taxon>
        <taxon>Alphaproteobacteria</taxon>
        <taxon>Hyphomicrobiales</taxon>
        <taxon>Stappiaceae</taxon>
        <taxon>Roseibium</taxon>
    </lineage>
</organism>
<sequence>MNIFAEFSERVKAVVSTLALKGPEGTSPDLSRVTVESPRDPAHGDLATNAAMVLAKQVGMKPRDLADKLAEALREDADITEVSVAGPGFINMRLAPSAWQRVLASVVASGLDFGRSSRGDGKKVNVEYVSANPTGPMHVGHTRGAVVGDALANLLAYSGYVVVREYYINDAGSQIDTLAESAFLRYREALGEDIGEIPAGLYPGDYLKPVGEKLAELHKDALKAMPKVERMEIVKADAVSAMMDLIRQDLLQLNVKHDVFFSEKTLHAHEGNAPSKIDEMLEALRGDGLIYEGTLPPPKGQMPEDWEDREQTLFRASDFGDDTDRALKKSDGSYTYFAADVAYFRDKYLRGFDEMIYILGADHGGYVKRLQAVGKAISGGKSEVIVRLCQLVKLFRAGEPVKMSKRSGDFVTLRDVVEEVGRDPVRFMMLYRKNDAPLDFDFQKVTEQSKDNPVFYVQYGHARCCSVLRQAGEELPNLDASDSELAKADFSLLDDSGELDLIAKMAEWPKIVDASAETHEPHRVAFYLYDLASSLHGHWNRGKELPQLRFINADNTKLTVARLALVRAVSLVLASGLAILGVDAPEEMR</sequence>
<evidence type="ECO:0000313" key="14">
    <source>
        <dbReference type="EMBL" id="MBD8878777.1"/>
    </source>
</evidence>
<dbReference type="EC" id="6.1.1.19" evidence="9"/>
<evidence type="ECO:0000256" key="5">
    <source>
        <dbReference type="ARBA" id="ARBA00022840"/>
    </source>
</evidence>
<dbReference type="InterPro" id="IPR009080">
    <property type="entry name" value="tRNAsynth_Ia_anticodon-bd"/>
</dbReference>
<dbReference type="RefSeq" id="WP_192111195.1">
    <property type="nucleotide sequence ID" value="NZ_JACYXJ010000008.1"/>
</dbReference>
<keyword evidence="3 9" id="KW-0436">Ligase</keyword>
<evidence type="ECO:0000313" key="15">
    <source>
        <dbReference type="Proteomes" id="UP000615687"/>
    </source>
</evidence>
<feature type="region of interest" description="Disordered" evidence="11">
    <location>
        <begin position="24"/>
        <end position="44"/>
    </location>
</feature>
<keyword evidence="4 9" id="KW-0547">Nucleotide-binding</keyword>
<dbReference type="PANTHER" id="PTHR11956:SF5">
    <property type="entry name" value="ARGININE--TRNA LIGASE, CYTOPLASMIC"/>
    <property type="match status" value="1"/>
</dbReference>
<dbReference type="Pfam" id="PF00750">
    <property type="entry name" value="tRNA-synt_1d"/>
    <property type="match status" value="1"/>
</dbReference>
<dbReference type="Proteomes" id="UP000615687">
    <property type="component" value="Unassembled WGS sequence"/>
</dbReference>
<keyword evidence="2 9" id="KW-0963">Cytoplasm</keyword>
<accession>A0ABR9CFX9</accession>
<dbReference type="InterPro" id="IPR014729">
    <property type="entry name" value="Rossmann-like_a/b/a_fold"/>
</dbReference>
<dbReference type="InterPro" id="IPR008909">
    <property type="entry name" value="DALR_anticod-bd"/>
</dbReference>
<dbReference type="Gene3D" id="1.10.730.10">
    <property type="entry name" value="Isoleucyl-tRNA Synthetase, Domain 1"/>
    <property type="match status" value="1"/>
</dbReference>
<comment type="subcellular location">
    <subcellularLocation>
        <location evidence="9">Cytoplasm</location>
    </subcellularLocation>
</comment>
<feature type="short sequence motif" description="'HIGH' region" evidence="9">
    <location>
        <begin position="131"/>
        <end position="141"/>
    </location>
</feature>
<dbReference type="InterPro" id="IPR005148">
    <property type="entry name" value="Arg-tRNA-synth_N"/>
</dbReference>
<evidence type="ECO:0000256" key="3">
    <source>
        <dbReference type="ARBA" id="ARBA00022598"/>
    </source>
</evidence>
<dbReference type="PANTHER" id="PTHR11956">
    <property type="entry name" value="ARGINYL-TRNA SYNTHETASE"/>
    <property type="match status" value="1"/>
</dbReference>
<keyword evidence="7 9" id="KW-0030">Aminoacyl-tRNA synthetase</keyword>
<dbReference type="GO" id="GO:0004814">
    <property type="term" value="F:arginine-tRNA ligase activity"/>
    <property type="evidence" value="ECO:0007669"/>
    <property type="project" value="UniProtKB-EC"/>
</dbReference>
<comment type="caution">
    <text evidence="14">The sequence shown here is derived from an EMBL/GenBank/DDBJ whole genome shotgun (WGS) entry which is preliminary data.</text>
</comment>
<protein>
    <recommendedName>
        <fullName evidence="9">Arginine--tRNA ligase</fullName>
        <ecNumber evidence="9">6.1.1.19</ecNumber>
    </recommendedName>
    <alternativeName>
        <fullName evidence="9">Arginyl-tRNA synthetase</fullName>
        <shortName evidence="9">ArgRS</shortName>
    </alternativeName>
</protein>
<dbReference type="Gene3D" id="3.30.1360.70">
    <property type="entry name" value="Arginyl tRNA synthetase N-terminal domain"/>
    <property type="match status" value="1"/>
</dbReference>
<dbReference type="SUPFAM" id="SSF52374">
    <property type="entry name" value="Nucleotidylyl transferase"/>
    <property type="match status" value="1"/>
</dbReference>
<dbReference type="EMBL" id="JACYXJ010000008">
    <property type="protein sequence ID" value="MBD8878777.1"/>
    <property type="molecule type" value="Genomic_DNA"/>
</dbReference>
<reference evidence="14 15" key="1">
    <citation type="submission" date="2020-09" db="EMBL/GenBank/DDBJ databases">
        <title>The genome sequence of type strain Labrenzia polysiphoniae KACC 19711.</title>
        <authorList>
            <person name="Liu Y."/>
        </authorList>
    </citation>
    <scope>NUCLEOTIDE SEQUENCE [LARGE SCALE GENOMIC DNA]</scope>
    <source>
        <strain evidence="14 15">KACC 19711</strain>
    </source>
</reference>
<evidence type="ECO:0000256" key="4">
    <source>
        <dbReference type="ARBA" id="ARBA00022741"/>
    </source>
</evidence>
<dbReference type="CDD" id="cd00671">
    <property type="entry name" value="ArgRS_core"/>
    <property type="match status" value="1"/>
</dbReference>
<evidence type="ECO:0000256" key="8">
    <source>
        <dbReference type="ARBA" id="ARBA00049339"/>
    </source>
</evidence>
<evidence type="ECO:0000256" key="7">
    <source>
        <dbReference type="ARBA" id="ARBA00023146"/>
    </source>
</evidence>
<dbReference type="Pfam" id="PF03485">
    <property type="entry name" value="Arg_tRNA_synt_N"/>
    <property type="match status" value="1"/>
</dbReference>
<evidence type="ECO:0000256" key="10">
    <source>
        <dbReference type="RuleBase" id="RU363038"/>
    </source>
</evidence>
<dbReference type="HAMAP" id="MF_00123">
    <property type="entry name" value="Arg_tRNA_synth"/>
    <property type="match status" value="1"/>
</dbReference>
<evidence type="ECO:0000259" key="12">
    <source>
        <dbReference type="SMART" id="SM00836"/>
    </source>
</evidence>
<gene>
    <name evidence="9" type="primary">argS</name>
    <name evidence="14" type="ORF">IG617_20975</name>
</gene>
<evidence type="ECO:0000256" key="9">
    <source>
        <dbReference type="HAMAP-Rule" id="MF_00123"/>
    </source>
</evidence>
<comment type="similarity">
    <text evidence="1 9 10">Belongs to the class-I aminoacyl-tRNA synthetase family.</text>
</comment>
<dbReference type="PROSITE" id="PS00178">
    <property type="entry name" value="AA_TRNA_LIGASE_I"/>
    <property type="match status" value="1"/>
</dbReference>
<dbReference type="SUPFAM" id="SSF47323">
    <property type="entry name" value="Anticodon-binding domain of a subclass of class I aminoacyl-tRNA synthetases"/>
    <property type="match status" value="1"/>
</dbReference>
<evidence type="ECO:0000256" key="11">
    <source>
        <dbReference type="SAM" id="MobiDB-lite"/>
    </source>
</evidence>
<name>A0ABR9CFX9_9HYPH</name>
<comment type="subunit">
    <text evidence="9">Monomer.</text>
</comment>
<dbReference type="InterPro" id="IPR035684">
    <property type="entry name" value="ArgRS_core"/>
</dbReference>
<dbReference type="Gene3D" id="3.40.50.620">
    <property type="entry name" value="HUPs"/>
    <property type="match status" value="1"/>
</dbReference>
<dbReference type="PRINTS" id="PR01038">
    <property type="entry name" value="TRNASYNTHARG"/>
</dbReference>
<keyword evidence="6 9" id="KW-0648">Protein biosynthesis</keyword>
<feature type="domain" description="DALR anticodon binding" evidence="12">
    <location>
        <begin position="457"/>
        <end position="588"/>
    </location>
</feature>
<dbReference type="SMART" id="SM01016">
    <property type="entry name" value="Arg_tRNA_synt_N"/>
    <property type="match status" value="1"/>
</dbReference>
<dbReference type="InterPro" id="IPR001278">
    <property type="entry name" value="Arg-tRNA-ligase"/>
</dbReference>
<dbReference type="InterPro" id="IPR036695">
    <property type="entry name" value="Arg-tRNA-synth_N_sf"/>
</dbReference>
<proteinExistence type="inferred from homology"/>
<keyword evidence="5 9" id="KW-0067">ATP-binding</keyword>
<comment type="catalytic activity">
    <reaction evidence="8 9">
        <text>tRNA(Arg) + L-arginine + ATP = L-arginyl-tRNA(Arg) + AMP + diphosphate</text>
        <dbReference type="Rhea" id="RHEA:20301"/>
        <dbReference type="Rhea" id="RHEA-COMP:9658"/>
        <dbReference type="Rhea" id="RHEA-COMP:9673"/>
        <dbReference type="ChEBI" id="CHEBI:30616"/>
        <dbReference type="ChEBI" id="CHEBI:32682"/>
        <dbReference type="ChEBI" id="CHEBI:33019"/>
        <dbReference type="ChEBI" id="CHEBI:78442"/>
        <dbReference type="ChEBI" id="CHEBI:78513"/>
        <dbReference type="ChEBI" id="CHEBI:456215"/>
        <dbReference type="EC" id="6.1.1.19"/>
    </reaction>
</comment>